<evidence type="ECO:0000313" key="6">
    <source>
        <dbReference type="Proteomes" id="UP000789739"/>
    </source>
</evidence>
<reference evidence="5" key="1">
    <citation type="submission" date="2021-06" db="EMBL/GenBank/DDBJ databases">
        <authorList>
            <person name="Kallberg Y."/>
            <person name="Tangrot J."/>
            <person name="Rosling A."/>
        </authorList>
    </citation>
    <scope>NUCLEOTIDE SEQUENCE</scope>
    <source>
        <strain evidence="5">BR232B</strain>
    </source>
</reference>
<name>A0A9N8VHJ3_9GLOM</name>
<accession>A0A9N8VHJ3</accession>
<dbReference type="InterPro" id="IPR027417">
    <property type="entry name" value="P-loop_NTPase"/>
</dbReference>
<dbReference type="PANTHER" id="PTHR45916:SF1">
    <property type="entry name" value="STRUCTURAL MAINTENANCE OF CHROMOSOMES PROTEIN 5"/>
    <property type="match status" value="1"/>
</dbReference>
<dbReference type="GO" id="GO:0030915">
    <property type="term" value="C:Smc5-Smc6 complex"/>
    <property type="evidence" value="ECO:0007669"/>
    <property type="project" value="TreeGrafter"/>
</dbReference>
<dbReference type="AlphaFoldDB" id="A0A9N8VHJ3"/>
<dbReference type="Gene3D" id="3.40.50.300">
    <property type="entry name" value="P-loop containing nucleotide triphosphate hydrolases"/>
    <property type="match status" value="1"/>
</dbReference>
<dbReference type="GO" id="GO:0005634">
    <property type="term" value="C:nucleus"/>
    <property type="evidence" value="ECO:0007669"/>
    <property type="project" value="TreeGrafter"/>
</dbReference>
<feature type="region of interest" description="Disordered" evidence="4">
    <location>
        <begin position="147"/>
        <end position="208"/>
    </location>
</feature>
<dbReference type="Proteomes" id="UP000789739">
    <property type="component" value="Unassembled WGS sequence"/>
</dbReference>
<evidence type="ECO:0000313" key="5">
    <source>
        <dbReference type="EMBL" id="CAG8450827.1"/>
    </source>
</evidence>
<dbReference type="OrthoDB" id="10254973at2759"/>
<dbReference type="GO" id="GO:0000724">
    <property type="term" value="P:double-strand break repair via homologous recombination"/>
    <property type="evidence" value="ECO:0007669"/>
    <property type="project" value="TreeGrafter"/>
</dbReference>
<keyword evidence="3" id="KW-0175">Coiled coil</keyword>
<evidence type="ECO:0000256" key="2">
    <source>
        <dbReference type="ARBA" id="ARBA00018687"/>
    </source>
</evidence>
<gene>
    <name evidence="5" type="ORF">PBRASI_LOCUS21</name>
</gene>
<feature type="compositionally biased region" description="Polar residues" evidence="4">
    <location>
        <begin position="186"/>
        <end position="196"/>
    </location>
</feature>
<sequence length="208" mass="23461">MSFESVNSTDNEYVEASIVRVTLTNFMRFESTEFRPEPSLCMLIDQSHGERTALYSAIVLGLGGDNSEISYYVKCGSAQAEIEIEVQAAAENLTIRRRIDRAANISLWAINGEPATRGEIMSRAGVLNIQEGNLYQFLSQERVREFMERSAEEDDTEESEEEEELLLRGCQSTTPEIGLRTDVTIYPNTNSVQQPSVPYPDPKYTDLR</sequence>
<evidence type="ECO:0000256" key="1">
    <source>
        <dbReference type="ARBA" id="ARBA00010171"/>
    </source>
</evidence>
<organism evidence="5 6">
    <name type="scientific">Paraglomus brasilianum</name>
    <dbReference type="NCBI Taxonomy" id="144538"/>
    <lineage>
        <taxon>Eukaryota</taxon>
        <taxon>Fungi</taxon>
        <taxon>Fungi incertae sedis</taxon>
        <taxon>Mucoromycota</taxon>
        <taxon>Glomeromycotina</taxon>
        <taxon>Glomeromycetes</taxon>
        <taxon>Paraglomerales</taxon>
        <taxon>Paraglomeraceae</taxon>
        <taxon>Paraglomus</taxon>
    </lineage>
</organism>
<evidence type="ECO:0000256" key="4">
    <source>
        <dbReference type="SAM" id="MobiDB-lite"/>
    </source>
</evidence>
<evidence type="ECO:0000256" key="3">
    <source>
        <dbReference type="ARBA" id="ARBA00023054"/>
    </source>
</evidence>
<protein>
    <recommendedName>
        <fullName evidence="2">Structural maintenance of chromosomes protein 5</fullName>
    </recommendedName>
</protein>
<dbReference type="EMBL" id="CAJVPI010000001">
    <property type="protein sequence ID" value="CAG8450827.1"/>
    <property type="molecule type" value="Genomic_DNA"/>
</dbReference>
<comment type="caution">
    <text evidence="5">The sequence shown here is derived from an EMBL/GenBank/DDBJ whole genome shotgun (WGS) entry which is preliminary data.</text>
</comment>
<keyword evidence="6" id="KW-1185">Reference proteome</keyword>
<feature type="compositionally biased region" description="Acidic residues" evidence="4">
    <location>
        <begin position="151"/>
        <end position="164"/>
    </location>
</feature>
<proteinExistence type="inferred from homology"/>
<dbReference type="PANTHER" id="PTHR45916">
    <property type="entry name" value="STRUCTURAL MAINTENANCE OF CHROMOSOMES PROTEIN 5"/>
    <property type="match status" value="1"/>
</dbReference>
<comment type="similarity">
    <text evidence="1">Belongs to the SMC family. SMC5 subfamily.</text>
</comment>
<dbReference type="GO" id="GO:0003697">
    <property type="term" value="F:single-stranded DNA binding"/>
    <property type="evidence" value="ECO:0007669"/>
    <property type="project" value="TreeGrafter"/>
</dbReference>